<evidence type="ECO:0000313" key="8">
    <source>
        <dbReference type="Proteomes" id="UP000063781"/>
    </source>
</evidence>
<name>A0A120JTM3_9FIRM</name>
<keyword evidence="4" id="KW-0805">Transcription regulation</keyword>
<sequence>MKRHEQRQHALALIYMHLLRDESFDSLVESVSDVAKLDKLMILVEDGEGNAIPNVNIKLNSKNTSTLYKAKSNKDGVASFNKVLKGSYFLSLAESDREISLNQPLFGVENAVVQPVDKDDEVQPIKRKAIRHKINQLKWEPIIVDMPSLLNDDVMIHITVDTFIPYLELNDDFMNVLYRIEERFEIYRAVIDDTLKKTWKFERLGLIEQSILLLACAELEFGDVPKTIVVNEAVELAKEFSDEESYKLINGVLDTL</sequence>
<reference evidence="7 8" key="1">
    <citation type="submission" date="2015-10" db="EMBL/GenBank/DDBJ databases">
        <title>Erysipelothrix larvae sp. LV19 isolated from the larval gut of the rhinoceros beetle, Trypoxylus dichotomus.</title>
        <authorList>
            <person name="Lim S."/>
            <person name="Kim B.-C."/>
        </authorList>
    </citation>
    <scope>NUCLEOTIDE SEQUENCE [LARGE SCALE GENOMIC DNA]</scope>
    <source>
        <strain evidence="7 8">LV19</strain>
    </source>
</reference>
<proteinExistence type="inferred from homology"/>
<feature type="domain" description="NusB/RsmB/TIM44" evidence="6">
    <location>
        <begin position="175"/>
        <end position="255"/>
    </location>
</feature>
<dbReference type="Proteomes" id="UP000063781">
    <property type="component" value="Chromosome"/>
</dbReference>
<keyword evidence="2" id="KW-0889">Transcription antitermination</keyword>
<evidence type="ECO:0000256" key="5">
    <source>
        <dbReference type="ARBA" id="ARBA00023163"/>
    </source>
</evidence>
<evidence type="ECO:0000259" key="6">
    <source>
        <dbReference type="Pfam" id="PF01029"/>
    </source>
</evidence>
<dbReference type="RefSeq" id="WP_067631996.1">
    <property type="nucleotide sequence ID" value="NZ_CP013213.1"/>
</dbReference>
<dbReference type="KEGG" id="erl:AOC36_04870"/>
<keyword evidence="8" id="KW-1185">Reference proteome</keyword>
<keyword evidence="5" id="KW-0804">Transcription</keyword>
<organism evidence="7 8">
    <name type="scientific">Erysipelothrix larvae</name>
    <dbReference type="NCBI Taxonomy" id="1514105"/>
    <lineage>
        <taxon>Bacteria</taxon>
        <taxon>Bacillati</taxon>
        <taxon>Bacillota</taxon>
        <taxon>Erysipelotrichia</taxon>
        <taxon>Erysipelotrichales</taxon>
        <taxon>Erysipelotrichaceae</taxon>
        <taxon>Erysipelothrix</taxon>
    </lineage>
</organism>
<dbReference type="GO" id="GO:0003723">
    <property type="term" value="F:RNA binding"/>
    <property type="evidence" value="ECO:0007669"/>
    <property type="project" value="UniProtKB-KW"/>
</dbReference>
<dbReference type="SUPFAM" id="SSF49478">
    <property type="entry name" value="Cna protein B-type domain"/>
    <property type="match status" value="1"/>
</dbReference>
<dbReference type="EMBL" id="CP013213">
    <property type="protein sequence ID" value="AMC93330.1"/>
    <property type="molecule type" value="Genomic_DNA"/>
</dbReference>
<evidence type="ECO:0000256" key="3">
    <source>
        <dbReference type="ARBA" id="ARBA00022884"/>
    </source>
</evidence>
<evidence type="ECO:0000313" key="7">
    <source>
        <dbReference type="EMBL" id="AMC93330.1"/>
    </source>
</evidence>
<accession>A0A120JTM3</accession>
<evidence type="ECO:0000256" key="1">
    <source>
        <dbReference type="ARBA" id="ARBA00005952"/>
    </source>
</evidence>
<dbReference type="Gene3D" id="2.60.40.10">
    <property type="entry name" value="Immunoglobulins"/>
    <property type="match status" value="1"/>
</dbReference>
<evidence type="ECO:0000256" key="4">
    <source>
        <dbReference type="ARBA" id="ARBA00023015"/>
    </source>
</evidence>
<gene>
    <name evidence="7" type="ORF">AOC36_04870</name>
</gene>
<dbReference type="InterPro" id="IPR035926">
    <property type="entry name" value="NusB-like_sf"/>
</dbReference>
<dbReference type="PANTHER" id="PTHR11078">
    <property type="entry name" value="N UTILIZATION SUBSTANCE PROTEIN B-RELATED"/>
    <property type="match status" value="1"/>
</dbReference>
<evidence type="ECO:0000256" key="2">
    <source>
        <dbReference type="ARBA" id="ARBA00022814"/>
    </source>
</evidence>
<dbReference type="GO" id="GO:0031564">
    <property type="term" value="P:transcription antitermination"/>
    <property type="evidence" value="ECO:0007669"/>
    <property type="project" value="UniProtKB-KW"/>
</dbReference>
<dbReference type="Pfam" id="PF01029">
    <property type="entry name" value="NusB"/>
    <property type="match status" value="1"/>
</dbReference>
<dbReference type="InterPro" id="IPR013783">
    <property type="entry name" value="Ig-like_fold"/>
</dbReference>
<comment type="similarity">
    <text evidence="1">Belongs to the NusB family.</text>
</comment>
<dbReference type="AlphaFoldDB" id="A0A120JTM3"/>
<dbReference type="PANTHER" id="PTHR11078:SF3">
    <property type="entry name" value="ANTITERMINATION NUSB DOMAIN-CONTAINING PROTEIN"/>
    <property type="match status" value="1"/>
</dbReference>
<dbReference type="GO" id="GO:0006353">
    <property type="term" value="P:DNA-templated transcription termination"/>
    <property type="evidence" value="ECO:0007669"/>
    <property type="project" value="InterPro"/>
</dbReference>
<dbReference type="InterPro" id="IPR006027">
    <property type="entry name" value="NusB_RsmB_TIM44"/>
</dbReference>
<dbReference type="STRING" id="1514105.AOC36_04870"/>
<dbReference type="InterPro" id="IPR011605">
    <property type="entry name" value="NusB_fam"/>
</dbReference>
<keyword evidence="3" id="KW-0694">RNA-binding</keyword>
<dbReference type="GO" id="GO:0005829">
    <property type="term" value="C:cytosol"/>
    <property type="evidence" value="ECO:0007669"/>
    <property type="project" value="TreeGrafter"/>
</dbReference>
<protein>
    <recommendedName>
        <fullName evidence="6">NusB/RsmB/TIM44 domain-containing protein</fullName>
    </recommendedName>
</protein>
<dbReference type="SUPFAM" id="SSF48013">
    <property type="entry name" value="NusB-like"/>
    <property type="match status" value="1"/>
</dbReference>
<dbReference type="Gene3D" id="1.10.940.10">
    <property type="entry name" value="NusB-like"/>
    <property type="match status" value="1"/>
</dbReference>